<evidence type="ECO:0000313" key="2">
    <source>
        <dbReference type="EMBL" id="SER31633.1"/>
    </source>
</evidence>
<dbReference type="NCBIfam" id="NF009807">
    <property type="entry name" value="PRK13291.1"/>
    <property type="match status" value="1"/>
</dbReference>
<name>A0A1H9N888_9BACT</name>
<dbReference type="EMBL" id="FOFB01000034">
    <property type="protein sequence ID" value="SER31633.1"/>
    <property type="molecule type" value="Genomic_DNA"/>
</dbReference>
<dbReference type="AlphaFoldDB" id="A0A1H9N888"/>
<organism evidence="2 3">
    <name type="scientific">Neolewinella agarilytica</name>
    <dbReference type="NCBI Taxonomy" id="478744"/>
    <lineage>
        <taxon>Bacteria</taxon>
        <taxon>Pseudomonadati</taxon>
        <taxon>Bacteroidota</taxon>
        <taxon>Saprospiria</taxon>
        <taxon>Saprospirales</taxon>
        <taxon>Lewinellaceae</taxon>
        <taxon>Neolewinella</taxon>
    </lineage>
</organism>
<proteinExistence type="predicted"/>
<dbReference type="InterPro" id="IPR034660">
    <property type="entry name" value="DinB/YfiT-like"/>
</dbReference>
<dbReference type="OrthoDB" id="9796039at2"/>
<keyword evidence="3" id="KW-1185">Reference proteome</keyword>
<sequence>MRYPIGPFSLPNHETAAANRLDYVKSIGGLPEEFAAAAKELKERGLLDESYREDGWTARQVIHHVADSHTNAYVRHKRTLTEDHPTITPYDETRWAELPDVTAVPVEVSLDILRGLHLRWATMLATCSDKQWERTAFHAGSGWTYRLDTLAAHYSWHGQHHLGHLKVILSR</sequence>
<dbReference type="STRING" id="478744.SAMN05444359_13426"/>
<protein>
    <submittedName>
        <fullName evidence="2">DinB superfamily protein</fullName>
    </submittedName>
</protein>
<dbReference type="Pfam" id="PF12867">
    <property type="entry name" value="DinB_2"/>
    <property type="match status" value="1"/>
</dbReference>
<dbReference type="InParanoid" id="A0A1H9N888"/>
<evidence type="ECO:0000259" key="1">
    <source>
        <dbReference type="Pfam" id="PF12867"/>
    </source>
</evidence>
<evidence type="ECO:0000313" key="3">
    <source>
        <dbReference type="Proteomes" id="UP000199021"/>
    </source>
</evidence>
<feature type="domain" description="DinB-like" evidence="1">
    <location>
        <begin position="32"/>
        <end position="164"/>
    </location>
</feature>
<dbReference type="Proteomes" id="UP000199021">
    <property type="component" value="Unassembled WGS sequence"/>
</dbReference>
<dbReference type="InterPro" id="IPR024775">
    <property type="entry name" value="DinB-like"/>
</dbReference>
<dbReference type="FunCoup" id="A0A1H9N888">
    <property type="interactions" value="1"/>
</dbReference>
<dbReference type="Gene3D" id="1.20.120.450">
    <property type="entry name" value="dinb family like domain"/>
    <property type="match status" value="1"/>
</dbReference>
<reference evidence="3" key="1">
    <citation type="submission" date="2016-10" db="EMBL/GenBank/DDBJ databases">
        <authorList>
            <person name="Varghese N."/>
            <person name="Submissions S."/>
        </authorList>
    </citation>
    <scope>NUCLEOTIDE SEQUENCE [LARGE SCALE GENOMIC DNA]</scope>
    <source>
        <strain evidence="3">DSM 24740</strain>
    </source>
</reference>
<accession>A0A1H9N888</accession>
<dbReference type="RefSeq" id="WP_090172813.1">
    <property type="nucleotide sequence ID" value="NZ_FOFB01000034.1"/>
</dbReference>
<gene>
    <name evidence="2" type="ORF">SAMN05444359_13426</name>
</gene>
<dbReference type="SUPFAM" id="SSF109854">
    <property type="entry name" value="DinB/YfiT-like putative metalloenzymes"/>
    <property type="match status" value="1"/>
</dbReference>